<proteinExistence type="predicted"/>
<dbReference type="Proteomes" id="UP000006327">
    <property type="component" value="Unassembled WGS sequence"/>
</dbReference>
<accession>K6YZ31</accession>
<dbReference type="EMBL" id="BAEO01000067">
    <property type="protein sequence ID" value="GAC22013.1"/>
    <property type="molecule type" value="Genomic_DNA"/>
</dbReference>
<reference evidence="1 2" key="1">
    <citation type="journal article" date="2017" name="Antonie Van Leeuwenhoek">
        <title>Rhizobium rhizosphaerae sp. nov., a novel species isolated from rice rhizosphere.</title>
        <authorList>
            <person name="Zhao J.J."/>
            <person name="Zhang J."/>
            <person name="Zhang R.J."/>
            <person name="Zhang C.W."/>
            <person name="Yin H.Q."/>
            <person name="Zhang X.X."/>
        </authorList>
    </citation>
    <scope>NUCLEOTIDE SEQUENCE [LARGE SCALE GENOMIC DNA]</scope>
    <source>
        <strain evidence="1 2">BSs20135</strain>
    </source>
</reference>
<organism evidence="1 2">
    <name type="scientific">Paraglaciecola arctica BSs20135</name>
    <dbReference type="NCBI Taxonomy" id="493475"/>
    <lineage>
        <taxon>Bacteria</taxon>
        <taxon>Pseudomonadati</taxon>
        <taxon>Pseudomonadota</taxon>
        <taxon>Gammaproteobacteria</taxon>
        <taxon>Alteromonadales</taxon>
        <taxon>Alteromonadaceae</taxon>
        <taxon>Paraglaciecola</taxon>
    </lineage>
</organism>
<gene>
    <name evidence="1" type="ORF">GARC_5078</name>
</gene>
<sequence>MIKNSKLLGSTIKFEQIFYGLFNIDRIILVNLRQIMG</sequence>
<evidence type="ECO:0000313" key="2">
    <source>
        <dbReference type="Proteomes" id="UP000006327"/>
    </source>
</evidence>
<dbReference type="AlphaFoldDB" id="K6YZ31"/>
<comment type="caution">
    <text evidence="1">The sequence shown here is derived from an EMBL/GenBank/DDBJ whole genome shotgun (WGS) entry which is preliminary data.</text>
</comment>
<keyword evidence="2" id="KW-1185">Reference proteome</keyword>
<evidence type="ECO:0000313" key="1">
    <source>
        <dbReference type="EMBL" id="GAC22013.1"/>
    </source>
</evidence>
<protein>
    <submittedName>
        <fullName evidence="1">Uncharacterized protein</fullName>
    </submittedName>
</protein>
<name>K6YZ31_9ALTE</name>